<comment type="caution">
    <text evidence="1">The sequence shown here is derived from an EMBL/GenBank/DDBJ whole genome shotgun (WGS) entry which is preliminary data.</text>
</comment>
<reference evidence="1 2" key="1">
    <citation type="submission" date="2019-03" db="EMBL/GenBank/DDBJ databases">
        <title>Flavobacterium TSA-D2 sp. nov., isolated from arctic soil.</title>
        <authorList>
            <person name="Chaudhary D.K."/>
        </authorList>
    </citation>
    <scope>NUCLEOTIDE SEQUENCE [LARGE SCALE GENOMIC DNA]</scope>
    <source>
        <strain evidence="1 2">TSA-D2</strain>
    </source>
</reference>
<dbReference type="RefSeq" id="WP_132112806.1">
    <property type="nucleotide sequence ID" value="NZ_SMFO01000015.1"/>
</dbReference>
<keyword evidence="2" id="KW-1185">Reference proteome</keyword>
<sequence>MEKVDLHIEKKSLFFIVVFFLFLTISYAQPALPQRTITVQSTQPIDFGIFYDTGSGGTITVDYQGNRTTTGGIIAISGSIAKPAIFEVKLCQGRNIIIDYALITTLSNGVGSPLTLNIGPTEKGPRGSRFPVNTNCNFITTLRVGGTLHVPAGSAKGTYSGNFEMTFTQE</sequence>
<proteinExistence type="predicted"/>
<protein>
    <submittedName>
        <fullName evidence="1">DUF4402 domain-containing protein</fullName>
    </submittedName>
</protein>
<dbReference type="Proteomes" id="UP000294597">
    <property type="component" value="Unassembled WGS sequence"/>
</dbReference>
<evidence type="ECO:0000313" key="2">
    <source>
        <dbReference type="Proteomes" id="UP000294597"/>
    </source>
</evidence>
<dbReference type="EMBL" id="SMFO01000015">
    <property type="protein sequence ID" value="TDE01588.1"/>
    <property type="molecule type" value="Genomic_DNA"/>
</dbReference>
<name>A0A4V2Z0L9_9FLAO</name>
<gene>
    <name evidence="1" type="ORF">E0F98_14680</name>
</gene>
<organism evidence="1 2">
    <name type="scientific">Flavobacterium hiemivividum</name>
    <dbReference type="NCBI Taxonomy" id="2541734"/>
    <lineage>
        <taxon>Bacteria</taxon>
        <taxon>Pseudomonadati</taxon>
        <taxon>Bacteroidota</taxon>
        <taxon>Flavobacteriia</taxon>
        <taxon>Flavobacteriales</taxon>
        <taxon>Flavobacteriaceae</taxon>
        <taxon>Flavobacterium</taxon>
    </lineage>
</organism>
<evidence type="ECO:0000313" key="1">
    <source>
        <dbReference type="EMBL" id="TDE01588.1"/>
    </source>
</evidence>
<accession>A0A4V2Z0L9</accession>
<dbReference type="InterPro" id="IPR025514">
    <property type="entry name" value="DUF4402"/>
</dbReference>
<dbReference type="AlphaFoldDB" id="A0A4V2Z0L9"/>
<dbReference type="Pfam" id="PF14352">
    <property type="entry name" value="DUF4402"/>
    <property type="match status" value="1"/>
</dbReference>